<evidence type="ECO:0000313" key="3">
    <source>
        <dbReference type="EMBL" id="WNM22380.1"/>
    </source>
</evidence>
<dbReference type="Proteomes" id="UP001304515">
    <property type="component" value="Chromosome"/>
</dbReference>
<dbReference type="Pfam" id="PF09917">
    <property type="entry name" value="DUF2147"/>
    <property type="match status" value="1"/>
</dbReference>
<dbReference type="KEGG" id="fcj:RN605_03215"/>
<dbReference type="AlphaFoldDB" id="A0AA96J7H9"/>
<evidence type="ECO:0000259" key="1">
    <source>
        <dbReference type="Pfam" id="PF09917"/>
    </source>
</evidence>
<dbReference type="InterPro" id="IPR019223">
    <property type="entry name" value="DUF2147"/>
</dbReference>
<accession>A0AA96J7H9</accession>
<feature type="domain" description="DUF2147" evidence="1">
    <location>
        <begin position="22"/>
        <end position="135"/>
    </location>
</feature>
<dbReference type="EMBL" id="CP134878">
    <property type="protein sequence ID" value="WNM18329.1"/>
    <property type="molecule type" value="Genomic_DNA"/>
</dbReference>
<reference evidence="2 4" key="1">
    <citation type="submission" date="2023-09" db="EMBL/GenBank/DDBJ databases">
        <title>Flavobacterium sp. a novel bacteria isolate from Pepper rhizosphere.</title>
        <authorList>
            <person name="Peng Y."/>
            <person name="Lee J."/>
        </authorList>
    </citation>
    <scope>NUCLEOTIDE SEQUENCE</scope>
    <source>
        <strain evidence="2">PMR2A8</strain>
        <strain evidence="3 4">PMTSA4</strain>
    </source>
</reference>
<keyword evidence="4" id="KW-1185">Reference proteome</keyword>
<accession>A0AA96J5E1</accession>
<name>A0AA96J7H9_9FLAO</name>
<dbReference type="EMBL" id="CP134890">
    <property type="protein sequence ID" value="WNM22380.1"/>
    <property type="molecule type" value="Genomic_DNA"/>
</dbReference>
<organism evidence="2">
    <name type="scientific">Flavobacterium capsici</name>
    <dbReference type="NCBI Taxonomy" id="3075618"/>
    <lineage>
        <taxon>Bacteria</taxon>
        <taxon>Pseudomonadati</taxon>
        <taxon>Bacteroidota</taxon>
        <taxon>Flavobacteriia</taxon>
        <taxon>Flavobacteriales</taxon>
        <taxon>Flavobacteriaceae</taxon>
        <taxon>Flavobacterium</taxon>
    </lineage>
</organism>
<dbReference type="PANTHER" id="PTHR36919">
    <property type="entry name" value="BLR1215 PROTEIN"/>
    <property type="match status" value="1"/>
</dbReference>
<dbReference type="PANTHER" id="PTHR36919:SF3">
    <property type="entry name" value="BLL5882 PROTEIN"/>
    <property type="match status" value="1"/>
</dbReference>
<dbReference type="RefSeq" id="WP_313322168.1">
    <property type="nucleotide sequence ID" value="NZ_CP134878.1"/>
</dbReference>
<protein>
    <submittedName>
        <fullName evidence="2">DUF2147 domain-containing protein</fullName>
    </submittedName>
</protein>
<proteinExistence type="predicted"/>
<dbReference type="Gene3D" id="2.40.128.520">
    <property type="match status" value="1"/>
</dbReference>
<gene>
    <name evidence="3" type="ORF">RN605_03215</name>
    <name evidence="2" type="ORF">RN608_09915</name>
</gene>
<evidence type="ECO:0000313" key="4">
    <source>
        <dbReference type="Proteomes" id="UP001304515"/>
    </source>
</evidence>
<sequence>MMKLILFFIFFTTTIFAQSIEGKWKTIDTKTQTELSIIEIYKKNNQYYGKLIKILNVLSSHADCEKCSMKIKNNSLIGKDVIVKMVKDDKQYKGKLIDPFSDKSYNCTINIITNSSLEINAYSILPIFGRTQNWIKHSE</sequence>
<evidence type="ECO:0000313" key="2">
    <source>
        <dbReference type="EMBL" id="WNM18329.1"/>
    </source>
</evidence>